<gene>
    <name evidence="2" type="primary">kidins220</name>
    <name evidence="2" type="ORF">SNAT2548_LOCUS1147</name>
</gene>
<dbReference type="EMBL" id="CAJNDS010000060">
    <property type="protein sequence ID" value="CAE6939235.1"/>
    <property type="molecule type" value="Genomic_DNA"/>
</dbReference>
<organism evidence="2 3">
    <name type="scientific">Symbiodinium natans</name>
    <dbReference type="NCBI Taxonomy" id="878477"/>
    <lineage>
        <taxon>Eukaryota</taxon>
        <taxon>Sar</taxon>
        <taxon>Alveolata</taxon>
        <taxon>Dinophyceae</taxon>
        <taxon>Suessiales</taxon>
        <taxon>Symbiodiniaceae</taxon>
        <taxon>Symbiodinium</taxon>
    </lineage>
</organism>
<evidence type="ECO:0000313" key="3">
    <source>
        <dbReference type="Proteomes" id="UP000604046"/>
    </source>
</evidence>
<feature type="signal peptide" evidence="1">
    <location>
        <begin position="1"/>
        <end position="21"/>
    </location>
</feature>
<keyword evidence="1" id="KW-0732">Signal</keyword>
<keyword evidence="3" id="KW-1185">Reference proteome</keyword>
<name>A0A812H280_9DINO</name>
<accession>A0A812H280</accession>
<proteinExistence type="predicted"/>
<feature type="chain" id="PRO_5032631232" evidence="1">
    <location>
        <begin position="22"/>
        <end position="489"/>
    </location>
</feature>
<dbReference type="AlphaFoldDB" id="A0A812H280"/>
<evidence type="ECO:0000313" key="2">
    <source>
        <dbReference type="EMBL" id="CAE6939235.1"/>
    </source>
</evidence>
<dbReference type="Proteomes" id="UP000604046">
    <property type="component" value="Unassembled WGS sequence"/>
</dbReference>
<comment type="caution">
    <text evidence="2">The sequence shown here is derived from an EMBL/GenBank/DDBJ whole genome shotgun (WGS) entry which is preliminary data.</text>
</comment>
<sequence>MNARLSCCLCAVCALLELAAAAPTFSHLASLLPFEDPGQTVALASWLHARDVAKAQRIDVSLHTVEVAGEPSVWRDAAFERLPDLMRTTRQVLSTVFNDAPNLPLLRDVLERALLLPGEFIVLTNADIGLVPNFYSEVLAILQRVAVKALSINRVGVGNWTGFVPEKAGEAVDLGPVLQLSRHFPQAHPGSDCFVFQRHTVERMISAVGYVFYGQAPFGQLMLEAMRSATGLEPIEIARRRLTFHLDPIETNRKFEWADKSDKSLELLAFNNLAGFGLAPGKLVFQSLGSPPATSDLMERVSHNFVVPREVAMDKTGYFVDPGQCFSENGTISGVALVAMCTSPTPQEPALVLGIDRIRMENATSGRYRGRRRLVGLPPDLQNKKFGPSVIIIRLEMDFAAGECLGFVWCHDWAGLILGAEDASDQPIQYRGLDRDQDPDASSTGSFMYPVRLQQRLAVRAIVHFESDTQKWFNQTRSGGSKEKTDGWR</sequence>
<reference evidence="2" key="1">
    <citation type="submission" date="2021-02" db="EMBL/GenBank/DDBJ databases">
        <authorList>
            <person name="Dougan E. K."/>
            <person name="Rhodes N."/>
            <person name="Thang M."/>
            <person name="Chan C."/>
        </authorList>
    </citation>
    <scope>NUCLEOTIDE SEQUENCE</scope>
</reference>
<protein>
    <submittedName>
        <fullName evidence="2">Kidins220 protein</fullName>
    </submittedName>
</protein>
<dbReference type="OrthoDB" id="410582at2759"/>
<evidence type="ECO:0000256" key="1">
    <source>
        <dbReference type="SAM" id="SignalP"/>
    </source>
</evidence>